<evidence type="ECO:0000256" key="1">
    <source>
        <dbReference type="SAM" id="MobiDB-lite"/>
    </source>
</evidence>
<comment type="caution">
    <text evidence="2">The sequence shown here is derived from an EMBL/GenBank/DDBJ whole genome shotgun (WGS) entry which is preliminary data.</text>
</comment>
<sequence length="294" mass="32091">MVAMVAGTRGYRIRGGYVLPTAPRGCSPGRWCGVARRWCARGPAARRACRSDGQPAGRRHGRRRGRHSLPWPAPWPGRRGWPPAPVPDRTGRLRRSAGPAGRAVLPIPPGPSLYRRRSSRRRRPPGASGRPPGRPACRPGSNPPHPGRRRSPRDDCADGRGRRRCPPRPVPRRRPGSGRGLLEILGGVAQFDARRLAPVEVRHQHAVALLGQLVGHGAHGGVDAEDLLAQDDARTATVDGGHEVGVEGAGRRRYVDIGSGHRKRLQVAQVWNHLRRGARCGAVRRLPRPSPWRS</sequence>
<proteinExistence type="predicted"/>
<feature type="compositionally biased region" description="Basic residues" evidence="1">
    <location>
        <begin position="114"/>
        <end position="124"/>
    </location>
</feature>
<evidence type="ECO:0000313" key="3">
    <source>
        <dbReference type="Proteomes" id="UP000187203"/>
    </source>
</evidence>
<dbReference type="EMBL" id="AWUE01005400">
    <property type="protein sequence ID" value="OMP13008.1"/>
    <property type="molecule type" value="Genomic_DNA"/>
</dbReference>
<reference evidence="3" key="1">
    <citation type="submission" date="2013-09" db="EMBL/GenBank/DDBJ databases">
        <title>Corchorus olitorius genome sequencing.</title>
        <authorList>
            <person name="Alam M."/>
            <person name="Haque M.S."/>
            <person name="Islam M.S."/>
            <person name="Emdad E.M."/>
            <person name="Islam M.M."/>
            <person name="Ahmed B."/>
            <person name="Halim A."/>
            <person name="Hossen Q.M.M."/>
            <person name="Hossain M.Z."/>
            <person name="Ahmed R."/>
            <person name="Khan M.M."/>
            <person name="Islam R."/>
            <person name="Rashid M.M."/>
            <person name="Khan S.A."/>
            <person name="Rahman M.S."/>
            <person name="Alam M."/>
            <person name="Yahiya A.S."/>
            <person name="Khan M.S."/>
            <person name="Azam M.S."/>
            <person name="Haque T."/>
            <person name="Lashkar M.Z.H."/>
            <person name="Akhand A.I."/>
            <person name="Morshed G."/>
            <person name="Roy S."/>
            <person name="Uddin K.S."/>
            <person name="Rabeya T."/>
            <person name="Hossain A.S."/>
            <person name="Chowdhury A."/>
            <person name="Snigdha A.R."/>
            <person name="Mortoza M.S."/>
            <person name="Matin S.A."/>
            <person name="Hoque S.M.E."/>
            <person name="Islam M.K."/>
            <person name="Roy D.K."/>
            <person name="Haider R."/>
            <person name="Moosa M.M."/>
            <person name="Elias S.M."/>
            <person name="Hasan A.M."/>
            <person name="Jahan S."/>
            <person name="Shafiuddin M."/>
            <person name="Mahmood N."/>
            <person name="Shommy N.S."/>
        </authorList>
    </citation>
    <scope>NUCLEOTIDE SEQUENCE [LARGE SCALE GENOMIC DNA]</scope>
    <source>
        <strain evidence="3">cv. O-4</strain>
    </source>
</reference>
<feature type="compositionally biased region" description="Basic residues" evidence="1">
    <location>
        <begin position="161"/>
        <end position="176"/>
    </location>
</feature>
<dbReference type="AlphaFoldDB" id="A0A1R3L154"/>
<organism evidence="2 3">
    <name type="scientific">Corchorus olitorius</name>
    <dbReference type="NCBI Taxonomy" id="93759"/>
    <lineage>
        <taxon>Eukaryota</taxon>
        <taxon>Viridiplantae</taxon>
        <taxon>Streptophyta</taxon>
        <taxon>Embryophyta</taxon>
        <taxon>Tracheophyta</taxon>
        <taxon>Spermatophyta</taxon>
        <taxon>Magnoliopsida</taxon>
        <taxon>eudicotyledons</taxon>
        <taxon>Gunneridae</taxon>
        <taxon>Pentapetalae</taxon>
        <taxon>rosids</taxon>
        <taxon>malvids</taxon>
        <taxon>Malvales</taxon>
        <taxon>Malvaceae</taxon>
        <taxon>Grewioideae</taxon>
        <taxon>Apeibeae</taxon>
        <taxon>Corchorus</taxon>
    </lineage>
</organism>
<gene>
    <name evidence="2" type="ORF">COLO4_02442</name>
</gene>
<feature type="compositionally biased region" description="Low complexity" evidence="1">
    <location>
        <begin position="125"/>
        <end position="140"/>
    </location>
</feature>
<dbReference type="Proteomes" id="UP000187203">
    <property type="component" value="Unassembled WGS sequence"/>
</dbReference>
<protein>
    <submittedName>
        <fullName evidence="2">Uncharacterized protein</fullName>
    </submittedName>
</protein>
<feature type="compositionally biased region" description="Basic residues" evidence="1">
    <location>
        <begin position="57"/>
        <end position="67"/>
    </location>
</feature>
<feature type="region of interest" description="Disordered" evidence="1">
    <location>
        <begin position="43"/>
        <end position="180"/>
    </location>
</feature>
<accession>A0A1R3L154</accession>
<evidence type="ECO:0000313" key="2">
    <source>
        <dbReference type="EMBL" id="OMP13008.1"/>
    </source>
</evidence>
<name>A0A1R3L154_9ROSI</name>
<keyword evidence="3" id="KW-1185">Reference proteome</keyword>